<comment type="caution">
    <text evidence="12">The sequence shown here is derived from an EMBL/GenBank/DDBJ whole genome shotgun (WGS) entry which is preliminary data.</text>
</comment>
<gene>
    <name evidence="12" type="ORF">EZV62_004731</name>
</gene>
<evidence type="ECO:0008006" key="14">
    <source>
        <dbReference type="Google" id="ProtNLM"/>
    </source>
</evidence>
<reference evidence="13" key="1">
    <citation type="journal article" date="2019" name="Gigascience">
        <title>De novo genome assembly of the endangered Acer yangbiense, a plant species with extremely small populations endemic to Yunnan Province, China.</title>
        <authorList>
            <person name="Yang J."/>
            <person name="Wariss H.M."/>
            <person name="Tao L."/>
            <person name="Zhang R."/>
            <person name="Yun Q."/>
            <person name="Hollingsworth P."/>
            <person name="Dao Z."/>
            <person name="Luo G."/>
            <person name="Guo H."/>
            <person name="Ma Y."/>
            <person name="Sun W."/>
        </authorList>
    </citation>
    <scope>NUCLEOTIDE SEQUENCE [LARGE SCALE GENOMIC DNA]</scope>
    <source>
        <strain evidence="13">cv. Malutang</strain>
    </source>
</reference>
<dbReference type="AlphaFoldDB" id="A0A5C7IMV9"/>
<dbReference type="GO" id="GO:0008270">
    <property type="term" value="F:zinc ion binding"/>
    <property type="evidence" value="ECO:0007669"/>
    <property type="project" value="UniProtKB-KW"/>
</dbReference>
<comment type="subcellular location">
    <subcellularLocation>
        <location evidence="1">Cytoplasm</location>
        <location evidence="1">Cytoskeleton</location>
    </subcellularLocation>
</comment>
<dbReference type="PROSITE" id="PS51266">
    <property type="entry name" value="ZF_CHY"/>
    <property type="match status" value="1"/>
</dbReference>
<evidence type="ECO:0000256" key="1">
    <source>
        <dbReference type="ARBA" id="ARBA00004245"/>
    </source>
</evidence>
<dbReference type="GO" id="GO:0008017">
    <property type="term" value="F:microtubule binding"/>
    <property type="evidence" value="ECO:0007669"/>
    <property type="project" value="InterPro"/>
</dbReference>
<evidence type="ECO:0000256" key="4">
    <source>
        <dbReference type="ARBA" id="ARBA00022771"/>
    </source>
</evidence>
<dbReference type="SMART" id="SM00129">
    <property type="entry name" value="KISc"/>
    <property type="match status" value="1"/>
</dbReference>
<dbReference type="Pfam" id="PF00225">
    <property type="entry name" value="Kinesin"/>
    <property type="match status" value="1"/>
</dbReference>
<sequence>MLPWVTSALTKEEQNIMMDTWKQATKNTMFSEWLNEWWDGHPAAAPNTAPSENSISLDSDVHESLDHSDHTFKRGLLPLRWESSNGEDLLGCSPCFRDLEKQVFGCEHYKRNCKLGSVCCGKLFACRFCHDKVGDHSMDRTLSEDEQRLNVSRVVSCNEHKREVTVLQNVANKLVDRVFNFDKVFGPKAQQRSIYDQAIVPIVNEVLDGFHCTVFAYGQTGTGKTYTMEGGMRNKGGDLLAEAGMVSRAVRQFFDTIEAQNAASFFHQ</sequence>
<evidence type="ECO:0000256" key="9">
    <source>
        <dbReference type="PROSITE-ProRule" id="PRU00601"/>
    </source>
</evidence>
<dbReference type="InterPro" id="IPR027417">
    <property type="entry name" value="P-loop_NTPase"/>
</dbReference>
<dbReference type="PANTHER" id="PTHR47970:SF32">
    <property type="entry name" value="KINESIN-LIKE PROTEIN KIN-5B"/>
    <property type="match status" value="1"/>
</dbReference>
<evidence type="ECO:0000256" key="8">
    <source>
        <dbReference type="PROSITE-ProRule" id="PRU00283"/>
    </source>
</evidence>
<keyword evidence="2" id="KW-0963">Cytoplasm</keyword>
<dbReference type="InterPro" id="IPR037274">
    <property type="entry name" value="Znf_CHY_sf"/>
</dbReference>
<evidence type="ECO:0000256" key="7">
    <source>
        <dbReference type="ARBA" id="ARBA00023212"/>
    </source>
</evidence>
<feature type="binding site" evidence="8">
    <location>
        <begin position="218"/>
        <end position="225"/>
    </location>
    <ligand>
        <name>ATP</name>
        <dbReference type="ChEBI" id="CHEBI:30616"/>
    </ligand>
</feature>
<keyword evidence="13" id="KW-1185">Reference proteome</keyword>
<evidence type="ECO:0000313" key="13">
    <source>
        <dbReference type="Proteomes" id="UP000323000"/>
    </source>
</evidence>
<evidence type="ECO:0000256" key="2">
    <source>
        <dbReference type="ARBA" id="ARBA00022490"/>
    </source>
</evidence>
<dbReference type="InterPro" id="IPR036961">
    <property type="entry name" value="Kinesin_motor_dom_sf"/>
</dbReference>
<dbReference type="PROSITE" id="PS50067">
    <property type="entry name" value="KINESIN_MOTOR_2"/>
    <property type="match status" value="1"/>
</dbReference>
<dbReference type="GO" id="GO:0008574">
    <property type="term" value="F:plus-end-directed microtubule motor activity"/>
    <property type="evidence" value="ECO:0007669"/>
    <property type="project" value="TreeGrafter"/>
</dbReference>
<dbReference type="GO" id="GO:0005876">
    <property type="term" value="C:spindle microtubule"/>
    <property type="evidence" value="ECO:0007669"/>
    <property type="project" value="TreeGrafter"/>
</dbReference>
<evidence type="ECO:0000259" key="10">
    <source>
        <dbReference type="PROSITE" id="PS50067"/>
    </source>
</evidence>
<keyword evidence="6 8" id="KW-0505">Motor protein</keyword>
<dbReference type="GO" id="GO:0005524">
    <property type="term" value="F:ATP binding"/>
    <property type="evidence" value="ECO:0007669"/>
    <property type="project" value="UniProtKB-UniRule"/>
</dbReference>
<evidence type="ECO:0000256" key="5">
    <source>
        <dbReference type="ARBA" id="ARBA00022833"/>
    </source>
</evidence>
<proteinExistence type="inferred from homology"/>
<evidence type="ECO:0000256" key="6">
    <source>
        <dbReference type="ARBA" id="ARBA00023175"/>
    </source>
</evidence>
<dbReference type="Gene3D" id="3.40.850.10">
    <property type="entry name" value="Kinesin motor domain"/>
    <property type="match status" value="1"/>
</dbReference>
<accession>A0A5C7IMV9</accession>
<keyword evidence="7" id="KW-0206">Cytoskeleton</keyword>
<dbReference type="GO" id="GO:0051231">
    <property type="term" value="P:spindle elongation"/>
    <property type="evidence" value="ECO:0007669"/>
    <property type="project" value="TreeGrafter"/>
</dbReference>
<feature type="domain" description="CHY-type" evidence="11">
    <location>
        <begin position="99"/>
        <end position="166"/>
    </location>
</feature>
<dbReference type="SUPFAM" id="SSF161219">
    <property type="entry name" value="CHY zinc finger-like"/>
    <property type="match status" value="1"/>
</dbReference>
<organism evidence="12 13">
    <name type="scientific">Acer yangbiense</name>
    <dbReference type="NCBI Taxonomy" id="1000413"/>
    <lineage>
        <taxon>Eukaryota</taxon>
        <taxon>Viridiplantae</taxon>
        <taxon>Streptophyta</taxon>
        <taxon>Embryophyta</taxon>
        <taxon>Tracheophyta</taxon>
        <taxon>Spermatophyta</taxon>
        <taxon>Magnoliopsida</taxon>
        <taxon>eudicotyledons</taxon>
        <taxon>Gunneridae</taxon>
        <taxon>Pentapetalae</taxon>
        <taxon>rosids</taxon>
        <taxon>malvids</taxon>
        <taxon>Sapindales</taxon>
        <taxon>Sapindaceae</taxon>
        <taxon>Hippocastanoideae</taxon>
        <taxon>Acereae</taxon>
        <taxon>Acer</taxon>
    </lineage>
</organism>
<comment type="similarity">
    <text evidence="8">Belongs to the TRAFAC class myosin-kinesin ATPase superfamily. Kinesin family.</text>
</comment>
<evidence type="ECO:0000256" key="3">
    <source>
        <dbReference type="ARBA" id="ARBA00022723"/>
    </source>
</evidence>
<dbReference type="InterPro" id="IPR047149">
    <property type="entry name" value="KIF11-like"/>
</dbReference>
<dbReference type="OrthoDB" id="3176171at2759"/>
<dbReference type="GO" id="GO:0090307">
    <property type="term" value="P:mitotic spindle assembly"/>
    <property type="evidence" value="ECO:0007669"/>
    <property type="project" value="TreeGrafter"/>
</dbReference>
<keyword evidence="5" id="KW-0862">Zinc</keyword>
<keyword evidence="8" id="KW-0547">Nucleotide-binding</keyword>
<dbReference type="EMBL" id="VAHF01000002">
    <property type="protein sequence ID" value="TXG69796.1"/>
    <property type="molecule type" value="Genomic_DNA"/>
</dbReference>
<evidence type="ECO:0000313" key="12">
    <source>
        <dbReference type="EMBL" id="TXG69796.1"/>
    </source>
</evidence>
<dbReference type="InterPro" id="IPR008913">
    <property type="entry name" value="Znf_CHY"/>
</dbReference>
<protein>
    <recommendedName>
        <fullName evidence="14">Kinesin motor domain-containing protein</fullName>
    </recommendedName>
</protein>
<keyword evidence="8" id="KW-0067">ATP-binding</keyword>
<dbReference type="Proteomes" id="UP000323000">
    <property type="component" value="Chromosome 2"/>
</dbReference>
<dbReference type="GO" id="GO:0007018">
    <property type="term" value="P:microtubule-based movement"/>
    <property type="evidence" value="ECO:0007669"/>
    <property type="project" value="InterPro"/>
</dbReference>
<keyword evidence="3" id="KW-0479">Metal-binding</keyword>
<keyword evidence="4 9" id="KW-0863">Zinc-finger</keyword>
<dbReference type="InterPro" id="IPR001752">
    <property type="entry name" value="Kinesin_motor_dom"/>
</dbReference>
<feature type="domain" description="Kinesin motor" evidence="10">
    <location>
        <begin position="150"/>
        <end position="268"/>
    </location>
</feature>
<dbReference type="SUPFAM" id="SSF52540">
    <property type="entry name" value="P-loop containing nucleoside triphosphate hydrolases"/>
    <property type="match status" value="1"/>
</dbReference>
<dbReference type="PANTHER" id="PTHR47970">
    <property type="entry name" value="KINESIN-LIKE PROTEIN KIF11"/>
    <property type="match status" value="1"/>
</dbReference>
<dbReference type="GO" id="GO:0072686">
    <property type="term" value="C:mitotic spindle"/>
    <property type="evidence" value="ECO:0007669"/>
    <property type="project" value="TreeGrafter"/>
</dbReference>
<name>A0A5C7IMV9_9ROSI</name>
<evidence type="ECO:0000259" key="11">
    <source>
        <dbReference type="PROSITE" id="PS51266"/>
    </source>
</evidence>